<evidence type="ECO:0000313" key="2">
    <source>
        <dbReference type="EMBL" id="KZT28592.1"/>
    </source>
</evidence>
<organism evidence="2 3">
    <name type="scientific">Neolentinus lepideus HHB14362 ss-1</name>
    <dbReference type="NCBI Taxonomy" id="1314782"/>
    <lineage>
        <taxon>Eukaryota</taxon>
        <taxon>Fungi</taxon>
        <taxon>Dikarya</taxon>
        <taxon>Basidiomycota</taxon>
        <taxon>Agaricomycotina</taxon>
        <taxon>Agaricomycetes</taxon>
        <taxon>Gloeophyllales</taxon>
        <taxon>Gloeophyllaceae</taxon>
        <taxon>Neolentinus</taxon>
    </lineage>
</organism>
<protein>
    <submittedName>
        <fullName evidence="2">Uncharacterized protein</fullName>
    </submittedName>
</protein>
<dbReference type="Proteomes" id="UP000076761">
    <property type="component" value="Unassembled WGS sequence"/>
</dbReference>
<feature type="chain" id="PRO_5007867795" evidence="1">
    <location>
        <begin position="27"/>
        <end position="93"/>
    </location>
</feature>
<keyword evidence="3" id="KW-1185">Reference proteome</keyword>
<sequence>MASAQSNGVQVMISYVLFCLRIGVSGSNAPITSVGASVSDDYCIRLRSPGIPFASDQTTTYTIRKGDNGVGYHVHSWSRTPYLRQFPVHLLEY</sequence>
<evidence type="ECO:0000256" key="1">
    <source>
        <dbReference type="SAM" id="SignalP"/>
    </source>
</evidence>
<evidence type="ECO:0000313" key="3">
    <source>
        <dbReference type="Proteomes" id="UP000076761"/>
    </source>
</evidence>
<accession>A0A165URL2</accession>
<dbReference type="EMBL" id="KV425557">
    <property type="protein sequence ID" value="KZT28592.1"/>
    <property type="molecule type" value="Genomic_DNA"/>
</dbReference>
<name>A0A165URL2_9AGAM</name>
<dbReference type="InParanoid" id="A0A165URL2"/>
<keyword evidence="1" id="KW-0732">Signal</keyword>
<gene>
    <name evidence="2" type="ORF">NEOLEDRAFT_1129423</name>
</gene>
<dbReference type="AlphaFoldDB" id="A0A165URL2"/>
<reference evidence="2 3" key="1">
    <citation type="journal article" date="2016" name="Mol. Biol. Evol.">
        <title>Comparative Genomics of Early-Diverging Mushroom-Forming Fungi Provides Insights into the Origins of Lignocellulose Decay Capabilities.</title>
        <authorList>
            <person name="Nagy L.G."/>
            <person name="Riley R."/>
            <person name="Tritt A."/>
            <person name="Adam C."/>
            <person name="Daum C."/>
            <person name="Floudas D."/>
            <person name="Sun H."/>
            <person name="Yadav J.S."/>
            <person name="Pangilinan J."/>
            <person name="Larsson K.H."/>
            <person name="Matsuura K."/>
            <person name="Barry K."/>
            <person name="Labutti K."/>
            <person name="Kuo R."/>
            <person name="Ohm R.A."/>
            <person name="Bhattacharya S.S."/>
            <person name="Shirouzu T."/>
            <person name="Yoshinaga Y."/>
            <person name="Martin F.M."/>
            <person name="Grigoriev I.V."/>
            <person name="Hibbett D.S."/>
        </authorList>
    </citation>
    <scope>NUCLEOTIDE SEQUENCE [LARGE SCALE GENOMIC DNA]</scope>
    <source>
        <strain evidence="2 3">HHB14362 ss-1</strain>
    </source>
</reference>
<proteinExistence type="predicted"/>
<feature type="signal peptide" evidence="1">
    <location>
        <begin position="1"/>
        <end position="26"/>
    </location>
</feature>